<keyword evidence="2" id="KW-0378">Hydrolase</keyword>
<accession>A0A9X1YID1</accession>
<dbReference type="PANTHER" id="PTHR31793">
    <property type="entry name" value="4-HYDROXYBENZOYL-COA THIOESTERASE FAMILY MEMBER"/>
    <property type="match status" value="1"/>
</dbReference>
<evidence type="ECO:0000313" key="4">
    <source>
        <dbReference type="Proteomes" id="UP001139353"/>
    </source>
</evidence>
<dbReference type="PANTHER" id="PTHR31793:SF27">
    <property type="entry name" value="NOVEL THIOESTERASE SUPERFAMILY DOMAIN AND SAPOSIN A-TYPE DOMAIN CONTAINING PROTEIN (0610012H03RIK)"/>
    <property type="match status" value="1"/>
</dbReference>
<name>A0A9X1YID1_9BURK</name>
<dbReference type="SUPFAM" id="SSF54637">
    <property type="entry name" value="Thioesterase/thiol ester dehydrase-isomerase"/>
    <property type="match status" value="1"/>
</dbReference>
<gene>
    <name evidence="3" type="ORF">LPC04_13420</name>
</gene>
<evidence type="ECO:0000256" key="2">
    <source>
        <dbReference type="ARBA" id="ARBA00022801"/>
    </source>
</evidence>
<proteinExistence type="inferred from homology"/>
<comment type="caution">
    <text evidence="3">The sequence shown here is derived from an EMBL/GenBank/DDBJ whole genome shotgun (WGS) entry which is preliminary data.</text>
</comment>
<dbReference type="Proteomes" id="UP001139353">
    <property type="component" value="Unassembled WGS sequence"/>
</dbReference>
<evidence type="ECO:0000313" key="3">
    <source>
        <dbReference type="EMBL" id="MCK9686708.1"/>
    </source>
</evidence>
<dbReference type="InterPro" id="IPR050563">
    <property type="entry name" value="4-hydroxybenzoyl-CoA_TE"/>
</dbReference>
<dbReference type="InterPro" id="IPR029069">
    <property type="entry name" value="HotDog_dom_sf"/>
</dbReference>
<dbReference type="Pfam" id="PF13279">
    <property type="entry name" value="4HBT_2"/>
    <property type="match status" value="1"/>
</dbReference>
<dbReference type="AlphaFoldDB" id="A0A9X1YID1"/>
<evidence type="ECO:0000256" key="1">
    <source>
        <dbReference type="ARBA" id="ARBA00005953"/>
    </source>
</evidence>
<organism evidence="3 4">
    <name type="scientific">Scleromatobacter humisilvae</name>
    <dbReference type="NCBI Taxonomy" id="2897159"/>
    <lineage>
        <taxon>Bacteria</taxon>
        <taxon>Pseudomonadati</taxon>
        <taxon>Pseudomonadota</taxon>
        <taxon>Betaproteobacteria</taxon>
        <taxon>Burkholderiales</taxon>
        <taxon>Sphaerotilaceae</taxon>
        <taxon>Scleromatobacter</taxon>
    </lineage>
</organism>
<dbReference type="RefSeq" id="WP_275682750.1">
    <property type="nucleotide sequence ID" value="NZ_JAJLJH010000003.1"/>
</dbReference>
<reference evidence="3" key="1">
    <citation type="submission" date="2021-11" db="EMBL/GenBank/DDBJ databases">
        <title>BS-T2-15 a new species belonging to the Comamonadaceae family isolated from the soil of a French oak forest.</title>
        <authorList>
            <person name="Mieszkin S."/>
            <person name="Alain K."/>
        </authorList>
    </citation>
    <scope>NUCLEOTIDE SEQUENCE</scope>
    <source>
        <strain evidence="3">BS-T2-15</strain>
    </source>
</reference>
<dbReference type="Gene3D" id="3.10.129.10">
    <property type="entry name" value="Hotdog Thioesterase"/>
    <property type="match status" value="1"/>
</dbReference>
<protein>
    <submittedName>
        <fullName evidence="3">Acyl-CoA thioesterase</fullName>
    </submittedName>
</protein>
<dbReference type="CDD" id="cd00586">
    <property type="entry name" value="4HBT"/>
    <property type="match status" value="1"/>
</dbReference>
<sequence length="141" mass="15965">MRFDLPEGLKLVHEMRIPVRWGDLDAMGHVNNTIYFRYFESLRIEWLQTFGAEPNPEGVGPVMANGFCNFIRQIEYPGEIVARHFVTPPKPGSRSLDTYFTLSMSDTPDLVSANGGATLVWLDFPNKKTVPLPDHLRVACN</sequence>
<dbReference type="GO" id="GO:0047617">
    <property type="term" value="F:fatty acyl-CoA hydrolase activity"/>
    <property type="evidence" value="ECO:0007669"/>
    <property type="project" value="TreeGrafter"/>
</dbReference>
<dbReference type="EMBL" id="JAJLJH010000003">
    <property type="protein sequence ID" value="MCK9686708.1"/>
    <property type="molecule type" value="Genomic_DNA"/>
</dbReference>
<comment type="similarity">
    <text evidence="1">Belongs to the 4-hydroxybenzoyl-CoA thioesterase family.</text>
</comment>
<keyword evidence="4" id="KW-1185">Reference proteome</keyword>